<comment type="caution">
    <text evidence="1">The sequence shown here is derived from an EMBL/GenBank/DDBJ whole genome shotgun (WGS) entry which is preliminary data.</text>
</comment>
<organism evidence="1 2">
    <name type="scientific">Zancudomyces culisetae</name>
    <name type="common">Gut fungus</name>
    <name type="synonym">Smittium culisetae</name>
    <dbReference type="NCBI Taxonomy" id="1213189"/>
    <lineage>
        <taxon>Eukaryota</taxon>
        <taxon>Fungi</taxon>
        <taxon>Fungi incertae sedis</taxon>
        <taxon>Zoopagomycota</taxon>
        <taxon>Kickxellomycotina</taxon>
        <taxon>Harpellomycetes</taxon>
        <taxon>Harpellales</taxon>
        <taxon>Legeriomycetaceae</taxon>
        <taxon>Zancudomyces</taxon>
    </lineage>
</organism>
<accession>A0A1R1PCA1</accession>
<name>A0A1R1PCA1_ZANCU</name>
<gene>
    <name evidence="1" type="ORF">AX774_g8138</name>
</gene>
<dbReference type="EMBL" id="LSSK01001918">
    <property type="protein sequence ID" value="OMH78482.1"/>
    <property type="molecule type" value="Genomic_DNA"/>
</dbReference>
<reference evidence="2" key="1">
    <citation type="submission" date="2017-01" db="EMBL/GenBank/DDBJ databases">
        <authorList>
            <person name="Wang Y."/>
            <person name="White M."/>
            <person name="Kvist S."/>
            <person name="Moncalvo J.-M."/>
        </authorList>
    </citation>
    <scope>NUCLEOTIDE SEQUENCE [LARGE SCALE GENOMIC DNA]</scope>
    <source>
        <strain evidence="2">COL-18-3</strain>
    </source>
</reference>
<proteinExistence type="predicted"/>
<evidence type="ECO:0000313" key="1">
    <source>
        <dbReference type="EMBL" id="OMH78482.1"/>
    </source>
</evidence>
<sequence length="85" mass="9376">MNVTRIKEPLTLLRKYVETYHVAINSSKQSLVNGNFSMILQAFGKLIDCLSVLSITKVINADTLTCSNISTVTILKKSISTLNCL</sequence>
<dbReference type="Proteomes" id="UP000188320">
    <property type="component" value="Unassembled WGS sequence"/>
</dbReference>
<protein>
    <submittedName>
        <fullName evidence="1">Uncharacterized protein</fullName>
    </submittedName>
</protein>
<evidence type="ECO:0000313" key="2">
    <source>
        <dbReference type="Proteomes" id="UP000188320"/>
    </source>
</evidence>
<dbReference type="AlphaFoldDB" id="A0A1R1PCA1"/>
<keyword evidence="2" id="KW-1185">Reference proteome</keyword>